<name>A0ACB9L8M2_BAUVA</name>
<reference evidence="1 2" key="1">
    <citation type="journal article" date="2022" name="DNA Res.">
        <title>Chromosomal-level genome assembly of the orchid tree Bauhinia variegata (Leguminosae; Cercidoideae) supports the allotetraploid origin hypothesis of Bauhinia.</title>
        <authorList>
            <person name="Zhong Y."/>
            <person name="Chen Y."/>
            <person name="Zheng D."/>
            <person name="Pang J."/>
            <person name="Liu Y."/>
            <person name="Luo S."/>
            <person name="Meng S."/>
            <person name="Qian L."/>
            <person name="Wei D."/>
            <person name="Dai S."/>
            <person name="Zhou R."/>
        </authorList>
    </citation>
    <scope>NUCLEOTIDE SEQUENCE [LARGE SCALE GENOMIC DNA]</scope>
    <source>
        <strain evidence="1">BV-YZ2020</strain>
    </source>
</reference>
<dbReference type="Proteomes" id="UP000828941">
    <property type="component" value="Chromosome 12"/>
</dbReference>
<evidence type="ECO:0000313" key="2">
    <source>
        <dbReference type="Proteomes" id="UP000828941"/>
    </source>
</evidence>
<gene>
    <name evidence="1" type="ORF">L6164_029423</name>
</gene>
<organism evidence="1 2">
    <name type="scientific">Bauhinia variegata</name>
    <name type="common">Purple orchid tree</name>
    <name type="synonym">Phanera variegata</name>
    <dbReference type="NCBI Taxonomy" id="167791"/>
    <lineage>
        <taxon>Eukaryota</taxon>
        <taxon>Viridiplantae</taxon>
        <taxon>Streptophyta</taxon>
        <taxon>Embryophyta</taxon>
        <taxon>Tracheophyta</taxon>
        <taxon>Spermatophyta</taxon>
        <taxon>Magnoliopsida</taxon>
        <taxon>eudicotyledons</taxon>
        <taxon>Gunneridae</taxon>
        <taxon>Pentapetalae</taxon>
        <taxon>rosids</taxon>
        <taxon>fabids</taxon>
        <taxon>Fabales</taxon>
        <taxon>Fabaceae</taxon>
        <taxon>Cercidoideae</taxon>
        <taxon>Cercideae</taxon>
        <taxon>Bauhiniinae</taxon>
        <taxon>Bauhinia</taxon>
    </lineage>
</organism>
<protein>
    <submittedName>
        <fullName evidence="1">Uncharacterized protein</fullName>
    </submittedName>
</protein>
<comment type="caution">
    <text evidence="1">The sequence shown here is derived from an EMBL/GenBank/DDBJ whole genome shotgun (WGS) entry which is preliminary data.</text>
</comment>
<dbReference type="EMBL" id="CM039437">
    <property type="protein sequence ID" value="KAI4306115.1"/>
    <property type="molecule type" value="Genomic_DNA"/>
</dbReference>
<accession>A0ACB9L8M2</accession>
<sequence>MEEICKDNGSNSLPSVMSFSGKRLTVDEVEFFSEKKQKNGHQHYDHLVQPTELHHHVDTSLDLLTKHSGSNKSIVDDGASYPMDDKRNEKKLEALLAELHQTNVENQRLRELVDQVNNSYNALHMKLTTLMQRGQSSGDNGAATGDKSEKGGMIPRPFMEMDLAGFAKKEEASEGKFPKSGKFELMECKTSQKICTSSRDKKDGGAIKAVARREESPEQAALPAGWLSGKDPNLINSFRDDQATEAMSMMKKARVSVRAHSEASMIQDGCQWRKYGQKMAKGNPCPRAYYRCTMGTGCPVRKQVQRCAEDRSVLITTYEGQHNHPLPPAAKAMASTTSAATSMLLSGSMSSTDCLMNPNILESASLPCSPNLATLSASAPFPTITLDLTQKNPNASQLQRPQGQVLSLLPSTLAQKFMSSVPGVLGSQGSSETANSFADTVSAATAAITADPNFAAALVAAVTSIIGSSHSNSNGTNNNASGNHQ</sequence>
<evidence type="ECO:0000313" key="1">
    <source>
        <dbReference type="EMBL" id="KAI4306115.1"/>
    </source>
</evidence>
<keyword evidence="2" id="KW-1185">Reference proteome</keyword>
<proteinExistence type="predicted"/>